<dbReference type="EMBL" id="SRSC01000004">
    <property type="protein sequence ID" value="TGU70731.1"/>
    <property type="molecule type" value="Genomic_DNA"/>
</dbReference>
<sequence>MQQSFGVAKGTPTITKLPTATGIMFGAPLSASTLSGGTADVAGTFTFTSPATVPSAAGSYSAGITFTPSDAAHYNTVGGTVNVPVAKATPVITKLPTATGIVFGAPLSASTLSGGTADVAGTFAFTTPATVPSAAGTFLAEITFTPNDAVDYTAATGSVPVAVAKATAAVTLGPLNYTYDNTPKPVTATTNPGNLAVVITYNNSATVPTAAGSYTVLATVNDAYYQGSATGTLIIAKAPQAITFTSTVPGKATFSGTAYTVTANGGASGNPVVFAIDGSTASVCQISGSTVSFIGVGTCVINANQAGNSNYNAAPLVQQSFGVAKATPVITKLPTATGIVFGAPLSASTLSGGTADVAGTFTFTNPATVPSAAGNFLAEITFTPNDAANYTTTTGSVTVAVAKATAAVTLGPLNYTYDNTPKPVTATTNPGNLAVVVTYNNSATVPTAAGSYTVLATVNDAYYQGSATGTLVIAKAPQSITFTSTVPGNATFSGAAYTVTANGGASGNPVVFTIDGSAASVCQISGSTVSFIGVGTCVINANQAGNSNYNAAPQVQQSFGVAKGTPTITKLPTATGIVFGAPLSASTLSGGTADVAGTFTFTTPATVPSAAGSYSAGITFTPSDAAHYTTVGGTVNVPVAKATPVITKLPTATGIVFGAPLSASNLSGGTADVPGTFTFTNPATVPSAAGTFLADITFTPNDAADYTTATGSVTVAVAKATATVTLGSLNYTYDNTPKAVTATTNPGNLAVVITYNNSATVPTAAGSYTVLATINDAYYQGSATGTLVIAKAPQSITFAPVADKPYSAADFNPGATGGDSGNPVTYTSSNSTVATITSGGLIHIVGADTVQITANQVGNGNYAEATGVSRFFTVNKEVITVTADNKNRTYGEANPQFTVTYSGFVKGDDASVLSGSPSITTNATVDSPSGSYSIVPALGTLSAANYSFVFVNGTLGIGLSSQSITFNQIPAVTYGATSFELVYTPGASGEPVTLTSSNPSVATISDKTVTIVGAGRATITAFQAGNGSYASASAEQELVVLKATLAVSAQDLSRPFNTENPTLTYAVSGFVNAETSAVLSGAPEISTTAVRNSPVGSYPIMVTRGTLDAANYDFSFTGAFLAVGQASQSISFAAIPVKKYGDAAFELSATGGASGNVVTFTSSDTAVARVTGNTVAIVGAGSTQIRASQAGDTNYAPAVAQQILTVSKGLVTVSADNASRPYGAANPAFTATFSGFVYDDTKASIEGSVSLGCDAGLATSVGTYPIVVTNGTLFSNNYDFNYVNGVLTIEKATPVITWTNPSDIFVGTALSAIQLDASASVDGSFSYSPADGYFLPAGGGQTLQATFTPKDQVNYASAAKSVTINVLAKSTATVTLGNLAHTYDGSQKSATVSTSPAGLGVTVTYNGSTTPPAGAGSYTVVATVSDSRYQGSATATLVIAKADASVALANLTQSYDGSAKRVTVTTTPASLAVLVTYGGSQTVPSTAGSYLVLATIADANYQGGASGTLNIVPVVNGSCGSAEGQIFTLAPAVGLCSGSSAASSVSGSGPWFWTCSGSGGGTTASCSTKKLDTSGAVAITGAPSGSYSGIKAGNTFTVYRYSSTGAPKVLASNTTQKTFTDGTSLLPNTAYQYAVVSDTDQSATVFMTVRTPLYNGWNIIAIPYNTSGVAPNTFFAEPVSAVYEWIPTGATPEASTSVLGSYAQVNSLSPGKGYFAKTSDGSTRLAFSGTPNSGSTTVTLKPGWTMIANPKTNNLTGIGNNWLVDGTPLNQAVTGNRIGGSLYWWNGTTYDSWTIVGDNPQVEPWKGYWIVNLDSVNHTLTIP</sequence>
<dbReference type="Pfam" id="PF18887">
    <property type="entry name" value="MBG_3"/>
    <property type="match status" value="5"/>
</dbReference>
<evidence type="ECO:0000259" key="2">
    <source>
        <dbReference type="Pfam" id="PF18887"/>
    </source>
</evidence>
<feature type="domain" description="MBG" evidence="2">
    <location>
        <begin position="168"/>
        <end position="238"/>
    </location>
</feature>
<accession>A0A4S1CBM2</accession>
<evidence type="ECO:0008006" key="5">
    <source>
        <dbReference type="Google" id="ProtNLM"/>
    </source>
</evidence>
<dbReference type="InterPro" id="IPR043772">
    <property type="entry name" value="MBG_3"/>
</dbReference>
<feature type="domain" description="MBG" evidence="1">
    <location>
        <begin position="1045"/>
        <end position="1121"/>
    </location>
</feature>
<dbReference type="SUPFAM" id="SSF49373">
    <property type="entry name" value="Invasin/intimin cell-adhesion fragments"/>
    <property type="match status" value="2"/>
</dbReference>
<feature type="domain" description="MBG" evidence="2">
    <location>
        <begin position="1372"/>
        <end position="1442"/>
    </location>
</feature>
<dbReference type="InterPro" id="IPR008964">
    <property type="entry name" value="Invasin/intimin_cell_adhesion"/>
</dbReference>
<dbReference type="Gene3D" id="3.30.160.710">
    <property type="match status" value="3"/>
</dbReference>
<feature type="domain" description="MBG" evidence="2">
    <location>
        <begin position="722"/>
        <end position="792"/>
    </location>
</feature>
<evidence type="ECO:0000259" key="1">
    <source>
        <dbReference type="Pfam" id="PF18676"/>
    </source>
</evidence>
<comment type="caution">
    <text evidence="3">The sequence shown here is derived from an EMBL/GenBank/DDBJ whole genome shotgun (WGS) entry which is preliminary data.</text>
</comment>
<dbReference type="Pfam" id="PF18676">
    <property type="entry name" value="MBG_2"/>
    <property type="match status" value="3"/>
</dbReference>
<dbReference type="InterPro" id="IPR041286">
    <property type="entry name" value="MBG_2"/>
</dbReference>
<protein>
    <recommendedName>
        <fullName evidence="5">MBG domain-containing protein</fullName>
    </recommendedName>
</protein>
<evidence type="ECO:0000313" key="3">
    <source>
        <dbReference type="EMBL" id="TGU70731.1"/>
    </source>
</evidence>
<gene>
    <name evidence="3" type="ORF">E4633_17180</name>
</gene>
<dbReference type="Gene3D" id="2.60.40.1080">
    <property type="match status" value="1"/>
</dbReference>
<reference evidence="3 4" key="1">
    <citation type="submission" date="2019-04" db="EMBL/GenBank/DDBJ databases">
        <title>Geobacter oryzae sp. nov., ferric-reducing bacteria isolated from paddy soil.</title>
        <authorList>
            <person name="Xu Z."/>
            <person name="Masuda Y."/>
            <person name="Itoh H."/>
            <person name="Senoo K."/>
        </authorList>
    </citation>
    <scope>NUCLEOTIDE SEQUENCE [LARGE SCALE GENOMIC DNA]</scope>
    <source>
        <strain evidence="3 4">Red111</strain>
    </source>
</reference>
<feature type="domain" description="MBG" evidence="2">
    <location>
        <begin position="406"/>
        <end position="476"/>
    </location>
</feature>
<organism evidence="3 4">
    <name type="scientific">Geomonas terrae</name>
    <dbReference type="NCBI Taxonomy" id="2562681"/>
    <lineage>
        <taxon>Bacteria</taxon>
        <taxon>Pseudomonadati</taxon>
        <taxon>Thermodesulfobacteriota</taxon>
        <taxon>Desulfuromonadia</taxon>
        <taxon>Geobacterales</taxon>
        <taxon>Geobacteraceae</taxon>
        <taxon>Geomonas</taxon>
    </lineage>
</organism>
<proteinExistence type="predicted"/>
<keyword evidence="4" id="KW-1185">Reference proteome</keyword>
<feature type="domain" description="MBG" evidence="1">
    <location>
        <begin position="1211"/>
        <end position="1288"/>
    </location>
</feature>
<dbReference type="Proteomes" id="UP000306416">
    <property type="component" value="Unassembled WGS sequence"/>
</dbReference>
<name>A0A4S1CBM2_9BACT</name>
<feature type="domain" description="MBG" evidence="2">
    <location>
        <begin position="1444"/>
        <end position="1511"/>
    </location>
</feature>
<feature type="domain" description="MBG" evidence="1">
    <location>
        <begin position="879"/>
        <end position="955"/>
    </location>
</feature>
<evidence type="ECO:0000313" key="4">
    <source>
        <dbReference type="Proteomes" id="UP000306416"/>
    </source>
</evidence>